<comment type="subcellular location">
    <subcellularLocation>
        <location evidence="1">Membrane</location>
        <topology evidence="1">Single-pass membrane protein</topology>
    </subcellularLocation>
</comment>
<keyword evidence="8" id="KW-1185">Reference proteome</keyword>
<sequence>MPMMRQAGGSTSVSGSPLRGAASGRVYRLWCVAGVIVLHVGIVAGLWTMPLPTLTEPSSPIVIQLATVAAPHPRVQPSPADVVPPPPPPTKPTSPQPKTAPTHRSAPSRASSNGAVHHAQPSVAPTPPAGGDMLGNALADVHQQAWQSTSQRYAQDSASSVQTALSRYRQDWVRATQTYIDLHFPRTRRDARLEFNVTVDRQGRLLGLDMVHSTGDAALDAQAFKAIRAAAPFRPFDAGMGNRQTLTFRQGWVFNQGALLEP</sequence>
<dbReference type="InterPro" id="IPR006260">
    <property type="entry name" value="TonB/TolA_C"/>
</dbReference>
<dbReference type="STRING" id="1123510.GCA_000620025_00263"/>
<evidence type="ECO:0000313" key="8">
    <source>
        <dbReference type="Proteomes" id="UP000267342"/>
    </source>
</evidence>
<name>A0A348HBH6_9GAMM</name>
<dbReference type="AlphaFoldDB" id="A0A348HBH6"/>
<feature type="region of interest" description="Disordered" evidence="5">
    <location>
        <begin position="1"/>
        <end position="20"/>
    </location>
</feature>
<dbReference type="Gene3D" id="3.30.1150.10">
    <property type="match status" value="1"/>
</dbReference>
<evidence type="ECO:0000256" key="4">
    <source>
        <dbReference type="ARBA" id="ARBA00023136"/>
    </source>
</evidence>
<evidence type="ECO:0000256" key="3">
    <source>
        <dbReference type="ARBA" id="ARBA00022989"/>
    </source>
</evidence>
<protein>
    <submittedName>
        <fullName evidence="7">Periplasmic protein TonB, links inner and outer</fullName>
    </submittedName>
</protein>
<dbReference type="NCBIfam" id="TIGR01352">
    <property type="entry name" value="tonB_Cterm"/>
    <property type="match status" value="1"/>
</dbReference>
<evidence type="ECO:0000313" key="7">
    <source>
        <dbReference type="EMBL" id="BBG28978.1"/>
    </source>
</evidence>
<feature type="compositionally biased region" description="Pro residues" evidence="5">
    <location>
        <begin position="82"/>
        <end position="95"/>
    </location>
</feature>
<dbReference type="OrthoDB" id="9803361at2"/>
<dbReference type="KEGG" id="zpl:ZBT109_0180"/>
<gene>
    <name evidence="7" type="ORF">ZBT109_0180</name>
</gene>
<evidence type="ECO:0000256" key="6">
    <source>
        <dbReference type="SAM" id="Phobius"/>
    </source>
</evidence>
<evidence type="ECO:0000256" key="5">
    <source>
        <dbReference type="SAM" id="MobiDB-lite"/>
    </source>
</evidence>
<dbReference type="GO" id="GO:0016020">
    <property type="term" value="C:membrane"/>
    <property type="evidence" value="ECO:0007669"/>
    <property type="project" value="UniProtKB-SubCell"/>
</dbReference>
<keyword evidence="4 6" id="KW-0472">Membrane</keyword>
<dbReference type="Proteomes" id="UP000267342">
    <property type="component" value="Chromosome"/>
</dbReference>
<proteinExistence type="predicted"/>
<keyword evidence="2 6" id="KW-0812">Transmembrane</keyword>
<organism evidence="7 8">
    <name type="scientific">Zymobacter palmae</name>
    <dbReference type="NCBI Taxonomy" id="33074"/>
    <lineage>
        <taxon>Bacteria</taxon>
        <taxon>Pseudomonadati</taxon>
        <taxon>Pseudomonadota</taxon>
        <taxon>Gammaproteobacteria</taxon>
        <taxon>Oceanospirillales</taxon>
        <taxon>Halomonadaceae</taxon>
        <taxon>Zymobacter group</taxon>
        <taxon>Zymobacter</taxon>
    </lineage>
</organism>
<evidence type="ECO:0000256" key="2">
    <source>
        <dbReference type="ARBA" id="ARBA00022692"/>
    </source>
</evidence>
<evidence type="ECO:0000256" key="1">
    <source>
        <dbReference type="ARBA" id="ARBA00004167"/>
    </source>
</evidence>
<feature type="region of interest" description="Disordered" evidence="5">
    <location>
        <begin position="72"/>
        <end position="135"/>
    </location>
</feature>
<accession>A0A348HBH6</accession>
<keyword evidence="3 6" id="KW-1133">Transmembrane helix</keyword>
<dbReference type="EMBL" id="AP018933">
    <property type="protein sequence ID" value="BBG28978.1"/>
    <property type="molecule type" value="Genomic_DNA"/>
</dbReference>
<reference evidence="7 8" key="1">
    <citation type="submission" date="2018-09" db="EMBL/GenBank/DDBJ databases">
        <title>Zymobacter palmae IAM14233 (=T109) whole genome analysis.</title>
        <authorList>
            <person name="Yanase H."/>
        </authorList>
    </citation>
    <scope>NUCLEOTIDE SEQUENCE [LARGE SCALE GENOMIC DNA]</scope>
    <source>
        <strain evidence="7 8">IAM14233</strain>
    </source>
</reference>
<dbReference type="Pfam" id="PF13103">
    <property type="entry name" value="TonB_2"/>
    <property type="match status" value="1"/>
</dbReference>
<feature type="transmembrane region" description="Helical" evidence="6">
    <location>
        <begin position="29"/>
        <end position="49"/>
    </location>
</feature>
<dbReference type="SUPFAM" id="SSF74653">
    <property type="entry name" value="TolA/TonB C-terminal domain"/>
    <property type="match status" value="1"/>
</dbReference>